<feature type="transmembrane region" description="Helical" evidence="1">
    <location>
        <begin position="42"/>
        <end position="61"/>
    </location>
</feature>
<evidence type="ECO:0008006" key="4">
    <source>
        <dbReference type="Google" id="ProtNLM"/>
    </source>
</evidence>
<name>A0A2A6DXF8_9BACL</name>
<keyword evidence="1" id="KW-0812">Transmembrane</keyword>
<keyword evidence="1" id="KW-0472">Membrane</keyword>
<dbReference type="Proteomes" id="UP000243688">
    <property type="component" value="Unassembled WGS sequence"/>
</dbReference>
<dbReference type="EMBL" id="MOXJ01000068">
    <property type="protein sequence ID" value="PDO09187.1"/>
    <property type="molecule type" value="Genomic_DNA"/>
</dbReference>
<dbReference type="AlphaFoldDB" id="A0A2A6DXF8"/>
<organism evidence="2 3">
    <name type="scientific">Candidatus Reconcilbacillus cellulovorans</name>
    <dbReference type="NCBI Taxonomy" id="1906605"/>
    <lineage>
        <taxon>Bacteria</taxon>
        <taxon>Bacillati</taxon>
        <taxon>Bacillota</taxon>
        <taxon>Bacilli</taxon>
        <taxon>Bacillales</taxon>
        <taxon>Paenibacillaceae</taxon>
        <taxon>Candidatus Reconcilbacillus</taxon>
    </lineage>
</organism>
<comment type="caution">
    <text evidence="2">The sequence shown here is derived from an EMBL/GenBank/DDBJ whole genome shotgun (WGS) entry which is preliminary data.</text>
</comment>
<proteinExistence type="predicted"/>
<evidence type="ECO:0000313" key="2">
    <source>
        <dbReference type="EMBL" id="PDO09187.1"/>
    </source>
</evidence>
<reference evidence="2 3" key="1">
    <citation type="submission" date="2016-12" db="EMBL/GenBank/DDBJ databases">
        <title>Candidatus Reconcilibacillus cellulovorans genome.</title>
        <authorList>
            <person name="Kolinko S."/>
            <person name="Wu Y.-W."/>
            <person name="Tachea F."/>
            <person name="Denzel E."/>
            <person name="Hiras J."/>
            <person name="Baecker N."/>
            <person name="Chan L.J."/>
            <person name="Eichorst S.A."/>
            <person name="Frey D."/>
            <person name="Adams P.D."/>
            <person name="Pray T."/>
            <person name="Tanjore D."/>
            <person name="Petzold C.J."/>
            <person name="Gladden J.M."/>
            <person name="Simmons B.A."/>
            <person name="Singer S.W."/>
        </authorList>
    </citation>
    <scope>NUCLEOTIDE SEQUENCE [LARGE SCALE GENOMIC DNA]</scope>
    <source>
        <strain evidence="2">JTherm</strain>
    </source>
</reference>
<evidence type="ECO:0000313" key="3">
    <source>
        <dbReference type="Proteomes" id="UP000243688"/>
    </source>
</evidence>
<keyword evidence="1" id="KW-1133">Transmembrane helix</keyword>
<feature type="transmembrane region" description="Helical" evidence="1">
    <location>
        <begin position="6"/>
        <end position="30"/>
    </location>
</feature>
<protein>
    <recommendedName>
        <fullName evidence="4">DUF2178 domain-containing protein</fullName>
    </recommendedName>
</protein>
<feature type="transmembrane region" description="Helical" evidence="1">
    <location>
        <begin position="73"/>
        <end position="91"/>
    </location>
</feature>
<evidence type="ECO:0000256" key="1">
    <source>
        <dbReference type="SAM" id="Phobius"/>
    </source>
</evidence>
<sequence>MNPLWWAVYLMAALLVVLAALIGFMLWSLARRGDERSALIKTKAMSAAFIGTVALLALETMRRAAAGEADTNPLLLLVLVAFIYLASLVFYKRKYGDLG</sequence>
<gene>
    <name evidence="2" type="ORF">BLM47_14020</name>
</gene>
<accession>A0A2A6DXF8</accession>